<dbReference type="OrthoDB" id="3573733at2"/>
<evidence type="ECO:0000256" key="2">
    <source>
        <dbReference type="SAM" id="SignalP"/>
    </source>
</evidence>
<dbReference type="AlphaFoldDB" id="A0A1M6YN55"/>
<reference evidence="3 4" key="1">
    <citation type="submission" date="2016-11" db="EMBL/GenBank/DDBJ databases">
        <authorList>
            <person name="Jaros S."/>
            <person name="Januszkiewicz K."/>
            <person name="Wedrychowicz H."/>
        </authorList>
    </citation>
    <scope>NUCLEOTIDE SEQUENCE [LARGE SCALE GENOMIC DNA]</scope>
    <source>
        <strain evidence="3 4">DSM 43832</strain>
    </source>
</reference>
<accession>A0A1M6YN55</accession>
<sequence>MRSRSSVRRAAAFAAVGAAAVAAVVIGSTPALAEPETRPESAYALAGAGLINLGPLAKVESPDGKPVKESVVGIPNVADTISGGVLSSEARAGYAAASVTDLKVATLLKAGVIRTKCENGRGRVEIVDGQLLGTPLPEVTIGGTTLDLGIVRASIGEEKRNADGSITVTGVSVSVLPGGLPDVTGNLLQGVVNTAGTDSAARPLLSQVTDLLGLPEVTLPQLTAPGRAVQTLTIGSATCGTVDDDEVVVDEEESTDEYTDEDAYEDEDAGDHHAVRYEPRAHEAEEAPEPEIVEYSLPVTG</sequence>
<evidence type="ECO:0000313" key="4">
    <source>
        <dbReference type="Proteomes" id="UP000184363"/>
    </source>
</evidence>
<evidence type="ECO:0000256" key="1">
    <source>
        <dbReference type="SAM" id="MobiDB-lite"/>
    </source>
</evidence>
<feature type="region of interest" description="Disordered" evidence="1">
    <location>
        <begin position="250"/>
        <end position="301"/>
    </location>
</feature>
<evidence type="ECO:0000313" key="3">
    <source>
        <dbReference type="EMBL" id="SHL19560.1"/>
    </source>
</evidence>
<proteinExistence type="predicted"/>
<name>A0A1M6YN55_PSETH</name>
<feature type="chain" id="PRO_5009922934" description="Secreted protein" evidence="2">
    <location>
        <begin position="34"/>
        <end position="301"/>
    </location>
</feature>
<keyword evidence="4" id="KW-1185">Reference proteome</keyword>
<dbReference type="EMBL" id="FRAP01000020">
    <property type="protein sequence ID" value="SHL19560.1"/>
    <property type="molecule type" value="Genomic_DNA"/>
</dbReference>
<feature type="compositionally biased region" description="Acidic residues" evidence="1">
    <location>
        <begin position="250"/>
        <end position="269"/>
    </location>
</feature>
<dbReference type="RefSeq" id="WP_073459504.1">
    <property type="nucleotide sequence ID" value="NZ_FRAP01000020.1"/>
</dbReference>
<gene>
    <name evidence="3" type="ORF">SAMN05443637_120132</name>
</gene>
<organism evidence="3 4">
    <name type="scientific">Pseudonocardia thermophila</name>
    <dbReference type="NCBI Taxonomy" id="1848"/>
    <lineage>
        <taxon>Bacteria</taxon>
        <taxon>Bacillati</taxon>
        <taxon>Actinomycetota</taxon>
        <taxon>Actinomycetes</taxon>
        <taxon>Pseudonocardiales</taxon>
        <taxon>Pseudonocardiaceae</taxon>
        <taxon>Pseudonocardia</taxon>
    </lineage>
</organism>
<feature type="compositionally biased region" description="Basic and acidic residues" evidence="1">
    <location>
        <begin position="270"/>
        <end position="285"/>
    </location>
</feature>
<protein>
    <recommendedName>
        <fullName evidence="5">Secreted protein</fullName>
    </recommendedName>
</protein>
<dbReference type="Proteomes" id="UP000184363">
    <property type="component" value="Unassembled WGS sequence"/>
</dbReference>
<feature type="signal peptide" evidence="2">
    <location>
        <begin position="1"/>
        <end position="33"/>
    </location>
</feature>
<evidence type="ECO:0008006" key="5">
    <source>
        <dbReference type="Google" id="ProtNLM"/>
    </source>
</evidence>
<keyword evidence="2" id="KW-0732">Signal</keyword>